<feature type="transmembrane region" description="Helical" evidence="6">
    <location>
        <begin position="172"/>
        <end position="197"/>
    </location>
</feature>
<feature type="transmembrane region" description="Helical" evidence="6">
    <location>
        <begin position="327"/>
        <end position="357"/>
    </location>
</feature>
<name>A0A2T0BJ01_9CLOT</name>
<gene>
    <name evidence="7" type="ORF">CLVI_05080</name>
</gene>
<evidence type="ECO:0000256" key="3">
    <source>
        <dbReference type="ARBA" id="ARBA00022692"/>
    </source>
</evidence>
<feature type="transmembrane region" description="Helical" evidence="6">
    <location>
        <begin position="297"/>
        <end position="315"/>
    </location>
</feature>
<evidence type="ECO:0000256" key="1">
    <source>
        <dbReference type="ARBA" id="ARBA00004141"/>
    </source>
</evidence>
<dbReference type="InterPro" id="IPR002549">
    <property type="entry name" value="AI-2E-like"/>
</dbReference>
<evidence type="ECO:0000256" key="4">
    <source>
        <dbReference type="ARBA" id="ARBA00022989"/>
    </source>
</evidence>
<feature type="transmembrane region" description="Helical" evidence="6">
    <location>
        <begin position="78"/>
        <end position="102"/>
    </location>
</feature>
<dbReference type="AlphaFoldDB" id="A0A2T0BJ01"/>
<dbReference type="PANTHER" id="PTHR21716:SF68">
    <property type="entry name" value="TRANSPORT PROTEIN YTVI-RELATED"/>
    <property type="match status" value="1"/>
</dbReference>
<evidence type="ECO:0008006" key="9">
    <source>
        <dbReference type="Google" id="ProtNLM"/>
    </source>
</evidence>
<keyword evidence="3 6" id="KW-0812">Transmembrane</keyword>
<keyword evidence="5 6" id="KW-0472">Membrane</keyword>
<proteinExistence type="inferred from homology"/>
<organism evidence="7 8">
    <name type="scientific">Clostridium vincentii</name>
    <dbReference type="NCBI Taxonomy" id="52704"/>
    <lineage>
        <taxon>Bacteria</taxon>
        <taxon>Bacillati</taxon>
        <taxon>Bacillota</taxon>
        <taxon>Clostridia</taxon>
        <taxon>Eubacteriales</taxon>
        <taxon>Clostridiaceae</taxon>
        <taxon>Clostridium</taxon>
    </lineage>
</organism>
<dbReference type="PANTHER" id="PTHR21716">
    <property type="entry name" value="TRANSMEMBRANE PROTEIN"/>
    <property type="match status" value="1"/>
</dbReference>
<evidence type="ECO:0000313" key="7">
    <source>
        <dbReference type="EMBL" id="PRR83854.1"/>
    </source>
</evidence>
<evidence type="ECO:0000256" key="2">
    <source>
        <dbReference type="ARBA" id="ARBA00009773"/>
    </source>
</evidence>
<protein>
    <recommendedName>
        <fullName evidence="9">Pheromone autoinducer 2 transporter</fullName>
    </recommendedName>
</protein>
<evidence type="ECO:0000256" key="6">
    <source>
        <dbReference type="SAM" id="Phobius"/>
    </source>
</evidence>
<accession>A0A2T0BJ01</accession>
<dbReference type="Pfam" id="PF01594">
    <property type="entry name" value="AI-2E_transport"/>
    <property type="match status" value="1"/>
</dbReference>
<comment type="caution">
    <text evidence="7">The sequence shown here is derived from an EMBL/GenBank/DDBJ whole genome shotgun (WGS) entry which is preliminary data.</text>
</comment>
<dbReference type="GO" id="GO:0055085">
    <property type="term" value="P:transmembrane transport"/>
    <property type="evidence" value="ECO:0007669"/>
    <property type="project" value="TreeGrafter"/>
</dbReference>
<dbReference type="OrthoDB" id="9774361at2"/>
<feature type="transmembrane region" description="Helical" evidence="6">
    <location>
        <begin position="27"/>
        <end position="57"/>
    </location>
</feature>
<dbReference type="EMBL" id="PVXQ01000004">
    <property type="protein sequence ID" value="PRR83854.1"/>
    <property type="molecule type" value="Genomic_DNA"/>
</dbReference>
<keyword evidence="8" id="KW-1185">Reference proteome</keyword>
<feature type="transmembrane region" description="Helical" evidence="6">
    <location>
        <begin position="257"/>
        <end position="285"/>
    </location>
</feature>
<evidence type="ECO:0000256" key="5">
    <source>
        <dbReference type="ARBA" id="ARBA00023136"/>
    </source>
</evidence>
<comment type="subcellular location">
    <subcellularLocation>
        <location evidence="1">Membrane</location>
        <topology evidence="1">Multi-pass membrane protein</topology>
    </subcellularLocation>
</comment>
<keyword evidence="4 6" id="KW-1133">Transmembrane helix</keyword>
<feature type="transmembrane region" description="Helical" evidence="6">
    <location>
        <begin position="228"/>
        <end position="251"/>
    </location>
</feature>
<sequence>MKNFMNSILKYFSPELIGSTKRILKFLFIYTIGFFIVAVGFKYAIPFVIAFFIAMALRPLKNKILSINSKYKKFKISEGLVSIILTLLIIVIVSLLIFVIGYKITEQFKSYYSYITDKETLNNLLNTANESLQKVLVGMDNISPDIEDKLSEILTKIISIVSSLTSELVGSLLNIIVSIPIAVLMIIITIIATIFLVKDIDKVLQKIKGAFSEKGLQVLRRIQDKKNVIVGGYIKAYSLIMIAICIYSILIYKVAGFKYAIVIGIITALLDALPLIGAGMVYGIVAMGSLFTGDIKGAIIVLVGYIGAVFIRQFLEQKLVSSLLGLHPLVIIIGLFLALTPIGFIGTFYLIGGCLLYKIISLPK</sequence>
<reference evidence="7 8" key="1">
    <citation type="submission" date="2018-03" db="EMBL/GenBank/DDBJ databases">
        <title>Genome sequence of Clostridium vincentii DSM 10228.</title>
        <authorList>
            <person name="Poehlein A."/>
            <person name="Daniel R."/>
        </authorList>
    </citation>
    <scope>NUCLEOTIDE SEQUENCE [LARGE SCALE GENOMIC DNA]</scope>
    <source>
        <strain evidence="7 8">DSM 10228</strain>
    </source>
</reference>
<dbReference type="RefSeq" id="WP_106058549.1">
    <property type="nucleotide sequence ID" value="NZ_PVXQ01000004.1"/>
</dbReference>
<comment type="similarity">
    <text evidence="2">Belongs to the autoinducer-2 exporter (AI-2E) (TC 2.A.86) family.</text>
</comment>
<dbReference type="GO" id="GO:0016020">
    <property type="term" value="C:membrane"/>
    <property type="evidence" value="ECO:0007669"/>
    <property type="project" value="UniProtKB-SubCell"/>
</dbReference>
<dbReference type="Proteomes" id="UP000239471">
    <property type="component" value="Unassembled WGS sequence"/>
</dbReference>
<evidence type="ECO:0000313" key="8">
    <source>
        <dbReference type="Proteomes" id="UP000239471"/>
    </source>
</evidence>